<dbReference type="InterPro" id="IPR024072">
    <property type="entry name" value="DHFR-like_dom_sf"/>
</dbReference>
<dbReference type="Proteomes" id="UP001500804">
    <property type="component" value="Unassembled WGS sequence"/>
</dbReference>
<dbReference type="InterPro" id="IPR050765">
    <property type="entry name" value="Riboflavin_Biosynth_HTPR"/>
</dbReference>
<dbReference type="Gene3D" id="3.40.430.10">
    <property type="entry name" value="Dihydrofolate Reductase, subunit A"/>
    <property type="match status" value="1"/>
</dbReference>
<dbReference type="PANTHER" id="PTHR38011">
    <property type="entry name" value="DIHYDROFOLATE REDUCTASE FAMILY PROTEIN (AFU_ORTHOLOGUE AFUA_8G06820)"/>
    <property type="match status" value="1"/>
</dbReference>
<dbReference type="EMBL" id="BAABJO010000006">
    <property type="protein sequence ID" value="GAA5117555.1"/>
    <property type="molecule type" value="Genomic_DNA"/>
</dbReference>
<evidence type="ECO:0000313" key="3">
    <source>
        <dbReference type="Proteomes" id="UP001500804"/>
    </source>
</evidence>
<feature type="domain" description="Bacterial bifunctional deaminase-reductase C-terminal" evidence="1">
    <location>
        <begin position="3"/>
        <end position="183"/>
    </location>
</feature>
<organism evidence="2 3">
    <name type="scientific">Pseudonocardia adelaidensis</name>
    <dbReference type="NCBI Taxonomy" id="648754"/>
    <lineage>
        <taxon>Bacteria</taxon>
        <taxon>Bacillati</taxon>
        <taxon>Actinomycetota</taxon>
        <taxon>Actinomycetes</taxon>
        <taxon>Pseudonocardiales</taxon>
        <taxon>Pseudonocardiaceae</taxon>
        <taxon>Pseudonocardia</taxon>
    </lineage>
</organism>
<evidence type="ECO:0000259" key="1">
    <source>
        <dbReference type="Pfam" id="PF01872"/>
    </source>
</evidence>
<name>A0ABP9NH44_9PSEU</name>
<dbReference type="SUPFAM" id="SSF53597">
    <property type="entry name" value="Dihydrofolate reductase-like"/>
    <property type="match status" value="1"/>
</dbReference>
<sequence length="193" mass="20845">MGKIVVSENVSLDGVVQDPRGDEGVGRGDWFTWIGGRDRAEWADVLLAEVRGAEAVLLGRRSYEFFAARYPSRTGELADRFNGLPKYVVSTTLGDVGAWNNCKVLKGDAVSEVSALRGSVNGEIVVYASGGLVQTLIEHDLVDEVRLMTYPFVVGAGARLFAGTSEVKPLRLTGTRVVGENLALLTYRPVRDG</sequence>
<keyword evidence="3" id="KW-1185">Reference proteome</keyword>
<evidence type="ECO:0000313" key="2">
    <source>
        <dbReference type="EMBL" id="GAA5117555.1"/>
    </source>
</evidence>
<dbReference type="PANTHER" id="PTHR38011:SF11">
    <property type="entry name" value="2,5-DIAMINO-6-RIBOSYLAMINO-4(3H)-PYRIMIDINONE 5'-PHOSPHATE REDUCTASE"/>
    <property type="match status" value="1"/>
</dbReference>
<dbReference type="InterPro" id="IPR002734">
    <property type="entry name" value="RibDG_C"/>
</dbReference>
<dbReference type="Pfam" id="PF01872">
    <property type="entry name" value="RibD_C"/>
    <property type="match status" value="1"/>
</dbReference>
<protein>
    <submittedName>
        <fullName evidence="2">Dihydrofolate reductase family protein</fullName>
    </submittedName>
</protein>
<accession>A0ABP9NH44</accession>
<reference evidence="3" key="1">
    <citation type="journal article" date="2019" name="Int. J. Syst. Evol. Microbiol.">
        <title>The Global Catalogue of Microorganisms (GCM) 10K type strain sequencing project: providing services to taxonomists for standard genome sequencing and annotation.</title>
        <authorList>
            <consortium name="The Broad Institute Genomics Platform"/>
            <consortium name="The Broad Institute Genome Sequencing Center for Infectious Disease"/>
            <person name="Wu L."/>
            <person name="Ma J."/>
        </authorList>
    </citation>
    <scope>NUCLEOTIDE SEQUENCE [LARGE SCALE GENOMIC DNA]</scope>
    <source>
        <strain evidence="3">JCM 18302</strain>
    </source>
</reference>
<proteinExistence type="predicted"/>
<gene>
    <name evidence="2" type="ORF">GCM10023320_20160</name>
</gene>
<comment type="caution">
    <text evidence="2">The sequence shown here is derived from an EMBL/GenBank/DDBJ whole genome shotgun (WGS) entry which is preliminary data.</text>
</comment>
<dbReference type="RefSeq" id="WP_345604623.1">
    <property type="nucleotide sequence ID" value="NZ_BAABJO010000006.1"/>
</dbReference>